<dbReference type="Proteomes" id="UP001056766">
    <property type="component" value="Unassembled WGS sequence"/>
</dbReference>
<reference evidence="1" key="1">
    <citation type="journal article" date="2021" name="mSystems">
        <title>Bacteria and Archaea Synergistically Convert Glycine Betaine to Biogenic Methane in the Formosa Cold Seep of the South China Sea.</title>
        <authorList>
            <person name="Li L."/>
            <person name="Zhang W."/>
            <person name="Zhang S."/>
            <person name="Song L."/>
            <person name="Sun Q."/>
            <person name="Zhang H."/>
            <person name="Xiang H."/>
            <person name="Dong X."/>
        </authorList>
    </citation>
    <scope>NUCLEOTIDE SEQUENCE</scope>
    <source>
        <strain evidence="1">LLY</strain>
    </source>
</reference>
<organism evidence="1 2">
    <name type="scientific">Methanococcoides seepicolus</name>
    <dbReference type="NCBI Taxonomy" id="2828780"/>
    <lineage>
        <taxon>Archaea</taxon>
        <taxon>Methanobacteriati</taxon>
        <taxon>Methanobacteriota</taxon>
        <taxon>Stenosarchaea group</taxon>
        <taxon>Methanomicrobia</taxon>
        <taxon>Methanosarcinales</taxon>
        <taxon>Methanosarcinaceae</taxon>
        <taxon>Methanococcoides</taxon>
    </lineage>
</organism>
<proteinExistence type="predicted"/>
<dbReference type="PANTHER" id="PTHR16537">
    <property type="entry name" value="SJOEGREN SYNDROME/SCLERODERMA AUTOANTIGEN 1"/>
    <property type="match status" value="1"/>
</dbReference>
<evidence type="ECO:0008006" key="3">
    <source>
        <dbReference type="Google" id="ProtNLM"/>
    </source>
</evidence>
<reference evidence="1" key="2">
    <citation type="submission" date="2021-04" db="EMBL/GenBank/DDBJ databases">
        <authorList>
            <person name="Dong X."/>
        </authorList>
    </citation>
    <scope>NUCLEOTIDE SEQUENCE</scope>
    <source>
        <strain evidence="1">LLY</strain>
    </source>
</reference>
<dbReference type="InterPro" id="IPR051888">
    <property type="entry name" value="UPF0148_domain"/>
</dbReference>
<sequence>MSDSDDKIKQISRLLEMGGTMLAQHCTTCGAPMFRYQGEVLCPICQDSNANSGQQQNAGQQVALARNEIKEVPQAGGIASSPEAPVRQPLVRSEELSHDDMPGQISAAVPIEGLNSVAESLKLKIGHIAGLLQVETDPRRMEEYLDIIDRCLDILERLK</sequence>
<accession>A0A9E4ZH77</accession>
<dbReference type="Pfam" id="PF06677">
    <property type="entry name" value="Auto_anti-p27"/>
    <property type="match status" value="1"/>
</dbReference>
<gene>
    <name evidence="1" type="ORF">KDK67_11225</name>
</gene>
<keyword evidence="2" id="KW-1185">Reference proteome</keyword>
<dbReference type="EMBL" id="JAGSOI010000055">
    <property type="protein sequence ID" value="MCM1987541.1"/>
    <property type="molecule type" value="Genomic_DNA"/>
</dbReference>
<protein>
    <recommendedName>
        <fullName evidence="3">Sjogrens syndrome scleroderma autoantigen 1</fullName>
    </recommendedName>
</protein>
<dbReference type="RefSeq" id="WP_250868891.1">
    <property type="nucleotide sequence ID" value="NZ_JAGSOI010000055.1"/>
</dbReference>
<name>A0A9E4ZH77_9EURY</name>
<dbReference type="InterPro" id="IPR009563">
    <property type="entry name" value="SSSCA1"/>
</dbReference>
<evidence type="ECO:0000313" key="2">
    <source>
        <dbReference type="Proteomes" id="UP001056766"/>
    </source>
</evidence>
<dbReference type="PANTHER" id="PTHR16537:SF1">
    <property type="entry name" value="PROTEIN ZNRD2"/>
    <property type="match status" value="1"/>
</dbReference>
<comment type="caution">
    <text evidence="1">The sequence shown here is derived from an EMBL/GenBank/DDBJ whole genome shotgun (WGS) entry which is preliminary data.</text>
</comment>
<dbReference type="AlphaFoldDB" id="A0A9E4ZH77"/>
<evidence type="ECO:0000313" key="1">
    <source>
        <dbReference type="EMBL" id="MCM1987541.1"/>
    </source>
</evidence>